<evidence type="ECO:0000259" key="8">
    <source>
        <dbReference type="PROSITE" id="PS50106"/>
    </source>
</evidence>
<feature type="compositionally biased region" description="Basic and acidic residues" evidence="7">
    <location>
        <begin position="348"/>
        <end position="368"/>
    </location>
</feature>
<dbReference type="InterPro" id="IPR011042">
    <property type="entry name" value="6-blade_b-propeller_TolB-like"/>
</dbReference>
<dbReference type="GO" id="GO:0005737">
    <property type="term" value="C:cytoplasm"/>
    <property type="evidence" value="ECO:0007669"/>
    <property type="project" value="UniProtKB-SubCell"/>
</dbReference>
<dbReference type="Gene3D" id="3.30.750.44">
    <property type="match status" value="1"/>
</dbReference>
<dbReference type="GO" id="GO:0006508">
    <property type="term" value="P:proteolysis"/>
    <property type="evidence" value="ECO:0007669"/>
    <property type="project" value="UniProtKB-KW"/>
</dbReference>
<evidence type="ECO:0000256" key="4">
    <source>
        <dbReference type="ARBA" id="ARBA00022670"/>
    </source>
</evidence>
<dbReference type="SUPFAM" id="SSF52096">
    <property type="entry name" value="ClpP/crotonase"/>
    <property type="match status" value="1"/>
</dbReference>
<dbReference type="PANTHER" id="PTHR43253:SF1">
    <property type="entry name" value="TRICORN PROTEASE HOMOLOG 2-RELATED"/>
    <property type="match status" value="1"/>
</dbReference>
<dbReference type="InterPro" id="IPR012393">
    <property type="entry name" value="Tricorn_protease"/>
</dbReference>
<reference evidence="9" key="1">
    <citation type="submission" date="2018-05" db="EMBL/GenBank/DDBJ databases">
        <authorList>
            <person name="Lanie J.A."/>
            <person name="Ng W.-L."/>
            <person name="Kazmierczak K.M."/>
            <person name="Andrzejewski T.M."/>
            <person name="Davidsen T.M."/>
            <person name="Wayne K.J."/>
            <person name="Tettelin H."/>
            <person name="Glass J.I."/>
            <person name="Rusch D."/>
            <person name="Podicherti R."/>
            <person name="Tsui H.-C.T."/>
            <person name="Winkler M.E."/>
        </authorList>
    </citation>
    <scope>NUCLEOTIDE SEQUENCE</scope>
</reference>
<feature type="domain" description="PDZ" evidence="8">
    <location>
        <begin position="296"/>
        <end position="388"/>
    </location>
</feature>
<evidence type="ECO:0000256" key="3">
    <source>
        <dbReference type="ARBA" id="ARBA00022490"/>
    </source>
</evidence>
<feature type="non-terminal residue" evidence="9">
    <location>
        <position position="1"/>
    </location>
</feature>
<feature type="region of interest" description="Disordered" evidence="7">
    <location>
        <begin position="85"/>
        <end position="141"/>
    </location>
</feature>
<dbReference type="PANTHER" id="PTHR43253">
    <property type="entry name" value="TRICORN PROTEASE HOMOLOG 2-RELATED"/>
    <property type="match status" value="1"/>
</dbReference>
<sequence length="388" mass="43009">GKWIVYAVSDNDFNRDIWIRPIDGSREPFNLSRHPDNEFSPRWSPDGKVIAFTGRRRDQEVDIFYVYLKDKDDQKNSRARKLAKALEKMQKGRPPKPVTPPTPSKPDPKKEAPKKEDKPKPAKPEAKPKAPAPAPKKAGLRIDFEGIHDRIRTISIPDSSESNLLWSPDSKKLAFSAKIAGKQGTYAVTFPDSLKPTLLTTTTGSRAQWVGSSVRWLASGVPATMGSTGRAASYSFNAKQEINLGKSYHAAFDLCWRAMRDYWYDPAMGNRNWNAVRKKYGSMAATSTDGYTLGLVINLMLGELNGSHLGFSYRGPETTPTAPKPGWIDTTAHLGVRFTPNYKGPGLKVRDVTPKGPADRESSRIEPNEIITHIDGKKVGSDSDLTSL</sequence>
<dbReference type="Pfam" id="PF14684">
    <property type="entry name" value="Tricorn_C1"/>
    <property type="match status" value="1"/>
</dbReference>
<name>A0A382M7Y1_9ZZZZ</name>
<keyword evidence="6" id="KW-0720">Serine protease</keyword>
<dbReference type="Gene3D" id="2.120.10.30">
    <property type="entry name" value="TolB, C-terminal domain"/>
    <property type="match status" value="1"/>
</dbReference>
<protein>
    <recommendedName>
        <fullName evidence="8">PDZ domain-containing protein</fullName>
    </recommendedName>
</protein>
<comment type="subcellular location">
    <subcellularLocation>
        <location evidence="1">Cytoplasm</location>
    </subcellularLocation>
</comment>
<evidence type="ECO:0000256" key="7">
    <source>
        <dbReference type="SAM" id="MobiDB-lite"/>
    </source>
</evidence>
<dbReference type="Pfam" id="PF13180">
    <property type="entry name" value="PDZ_2"/>
    <property type="match status" value="1"/>
</dbReference>
<dbReference type="SUPFAM" id="SSF82171">
    <property type="entry name" value="DPP6 N-terminal domain-like"/>
    <property type="match status" value="1"/>
</dbReference>
<evidence type="ECO:0000256" key="5">
    <source>
        <dbReference type="ARBA" id="ARBA00022801"/>
    </source>
</evidence>
<comment type="similarity">
    <text evidence="2">Belongs to the peptidase S41B family.</text>
</comment>
<dbReference type="InterPro" id="IPR011659">
    <property type="entry name" value="WD40"/>
</dbReference>
<evidence type="ECO:0000256" key="6">
    <source>
        <dbReference type="ARBA" id="ARBA00022825"/>
    </source>
</evidence>
<evidence type="ECO:0000256" key="1">
    <source>
        <dbReference type="ARBA" id="ARBA00004496"/>
    </source>
</evidence>
<dbReference type="GO" id="GO:0008236">
    <property type="term" value="F:serine-type peptidase activity"/>
    <property type="evidence" value="ECO:0007669"/>
    <property type="project" value="UniProtKB-KW"/>
</dbReference>
<feature type="compositionally biased region" description="Pro residues" evidence="7">
    <location>
        <begin position="95"/>
        <end position="105"/>
    </location>
</feature>
<gene>
    <name evidence="9" type="ORF">METZ01_LOCUS297820</name>
</gene>
<dbReference type="InterPro" id="IPR029045">
    <property type="entry name" value="ClpP/crotonase-like_dom_sf"/>
</dbReference>
<dbReference type="AlphaFoldDB" id="A0A382M7Y1"/>
<dbReference type="Pfam" id="PF07676">
    <property type="entry name" value="PD40"/>
    <property type="match status" value="1"/>
</dbReference>
<organism evidence="9">
    <name type="scientific">marine metagenome</name>
    <dbReference type="NCBI Taxonomy" id="408172"/>
    <lineage>
        <taxon>unclassified sequences</taxon>
        <taxon>metagenomes</taxon>
        <taxon>ecological metagenomes</taxon>
    </lineage>
</organism>
<feature type="region of interest" description="Disordered" evidence="7">
    <location>
        <begin position="347"/>
        <end position="368"/>
    </location>
</feature>
<keyword evidence="5" id="KW-0378">Hydrolase</keyword>
<dbReference type="SUPFAM" id="SSF50156">
    <property type="entry name" value="PDZ domain-like"/>
    <property type="match status" value="1"/>
</dbReference>
<evidence type="ECO:0000256" key="2">
    <source>
        <dbReference type="ARBA" id="ARBA00008524"/>
    </source>
</evidence>
<accession>A0A382M7Y1</accession>
<dbReference type="InterPro" id="IPR001478">
    <property type="entry name" value="PDZ"/>
</dbReference>
<feature type="compositionally biased region" description="Basic and acidic residues" evidence="7">
    <location>
        <begin position="106"/>
        <end position="128"/>
    </location>
</feature>
<dbReference type="InterPro" id="IPR028204">
    <property type="entry name" value="Tricorn_C1"/>
</dbReference>
<evidence type="ECO:0000313" key="9">
    <source>
        <dbReference type="EMBL" id="SVC44966.1"/>
    </source>
</evidence>
<dbReference type="InterPro" id="IPR036034">
    <property type="entry name" value="PDZ_sf"/>
</dbReference>
<keyword evidence="3" id="KW-0963">Cytoplasm</keyword>
<dbReference type="PROSITE" id="PS50106">
    <property type="entry name" value="PDZ"/>
    <property type="match status" value="1"/>
</dbReference>
<dbReference type="Gene3D" id="2.30.42.10">
    <property type="match status" value="1"/>
</dbReference>
<proteinExistence type="inferred from homology"/>
<dbReference type="EMBL" id="UINC01091864">
    <property type="protein sequence ID" value="SVC44966.1"/>
    <property type="molecule type" value="Genomic_DNA"/>
</dbReference>
<keyword evidence="4" id="KW-0645">Protease</keyword>
<feature type="non-terminal residue" evidence="9">
    <location>
        <position position="388"/>
    </location>
</feature>